<dbReference type="Proteomes" id="UP000011705">
    <property type="component" value="Chromosome"/>
</dbReference>
<dbReference type="GeneID" id="2741119"/>
<comment type="caution">
    <text evidence="2">The sequence shown here is derived from an EMBL/GenBank/DDBJ whole genome shotgun (WGS) entry which is preliminary data.</text>
</comment>
<keyword evidence="1" id="KW-0732">Signal</keyword>
<evidence type="ECO:0008006" key="3">
    <source>
        <dbReference type="Google" id="ProtNLM"/>
    </source>
</evidence>
<reference evidence="2" key="1">
    <citation type="submission" date="2012-01" db="EMBL/GenBank/DDBJ databases">
        <title>The Genome Sequence of Treponema denticola H-22.</title>
        <authorList>
            <consortium name="The Broad Institute Genome Sequencing Platform"/>
            <person name="Earl A."/>
            <person name="Ward D."/>
            <person name="Feldgarden M."/>
            <person name="Gevers D."/>
            <person name="Blanton J.M."/>
            <person name="Fenno C.J."/>
            <person name="Baranova O.V."/>
            <person name="Mathney J."/>
            <person name="Dewhirst F.E."/>
            <person name="Izard J."/>
            <person name="Young S.K."/>
            <person name="Zeng Q."/>
            <person name="Gargeya S."/>
            <person name="Fitzgerald M."/>
            <person name="Haas B."/>
            <person name="Abouelleil A."/>
            <person name="Alvarado L."/>
            <person name="Arachchi H.M."/>
            <person name="Berlin A."/>
            <person name="Chapman S.B."/>
            <person name="Gearin G."/>
            <person name="Goldberg J."/>
            <person name="Griggs A."/>
            <person name="Gujja S."/>
            <person name="Hansen M."/>
            <person name="Heiman D."/>
            <person name="Howarth C."/>
            <person name="Larimer J."/>
            <person name="Lui A."/>
            <person name="MacDonald P.J.P."/>
            <person name="McCowen C."/>
            <person name="Montmayeur A."/>
            <person name="Murphy C."/>
            <person name="Neiman D."/>
            <person name="Pearson M."/>
            <person name="Priest M."/>
            <person name="Roberts A."/>
            <person name="Saif S."/>
            <person name="Shea T."/>
            <person name="Sisk P."/>
            <person name="Stolte C."/>
            <person name="Sykes S."/>
            <person name="Wortman J."/>
            <person name="Nusbaum C."/>
            <person name="Birren B."/>
        </authorList>
    </citation>
    <scope>NUCLEOTIDE SEQUENCE [LARGE SCALE GENOMIC DNA]</scope>
    <source>
        <strain evidence="2">H-22</strain>
    </source>
</reference>
<dbReference type="HOGENOM" id="CLU_1011723_0_0_12"/>
<sequence>MKKNILGIAIFSCMLSLSAFDFMNISGDVGIGYMNYTIVNNYDTGKLADNLSAELKALIGPGNLKLGSIKAKDSYNAFMVGLSFKMSYIYANINVGFPLKEISSGFDPLAQKLKEKGISDKINGSIIFDSQIGVGITLMKSSPLNIFVGGGLGINYIRTTRDLPGNFISSLSDVTSLKEIRSVGMIGLGADIGIKYFFMPKIGICLDLKDTIYFLPLANQRYYSGKLKNGIPFTYSINSETNTNSGDIKKLIKSTWANNFSVRLGVAFKL</sequence>
<evidence type="ECO:0000313" key="2">
    <source>
        <dbReference type="EMBL" id="EMB33521.1"/>
    </source>
</evidence>
<proteinExistence type="predicted"/>
<gene>
    <name evidence="2" type="ORF">HMPREF9726_01335</name>
</gene>
<feature type="chain" id="PRO_5002393608" description="Outer membrane protein beta-barrel domain-containing protein" evidence="1">
    <location>
        <begin position="20"/>
        <end position="270"/>
    </location>
</feature>
<name>A0A0E2E4F7_TREDN</name>
<dbReference type="RefSeq" id="WP_002680718.1">
    <property type="nucleotide sequence ID" value="NZ_CM001795.1"/>
</dbReference>
<dbReference type="PATRIC" id="fig|999432.5.peg.1388"/>
<feature type="signal peptide" evidence="1">
    <location>
        <begin position="1"/>
        <end position="19"/>
    </location>
</feature>
<dbReference type="EMBL" id="AGDV01000011">
    <property type="protein sequence ID" value="EMB33521.1"/>
    <property type="molecule type" value="Genomic_DNA"/>
</dbReference>
<organism evidence="2">
    <name type="scientific">Treponema denticola H-22</name>
    <dbReference type="NCBI Taxonomy" id="999432"/>
    <lineage>
        <taxon>Bacteria</taxon>
        <taxon>Pseudomonadati</taxon>
        <taxon>Spirochaetota</taxon>
        <taxon>Spirochaetia</taxon>
        <taxon>Spirochaetales</taxon>
        <taxon>Treponemataceae</taxon>
        <taxon>Treponema</taxon>
    </lineage>
</organism>
<dbReference type="AlphaFoldDB" id="A0A0E2E4F7"/>
<accession>A0A0E2E4F7</accession>
<evidence type="ECO:0000256" key="1">
    <source>
        <dbReference type="SAM" id="SignalP"/>
    </source>
</evidence>
<protein>
    <recommendedName>
        <fullName evidence="3">Outer membrane protein beta-barrel domain-containing protein</fullName>
    </recommendedName>
</protein>